<dbReference type="CDD" id="cd04371">
    <property type="entry name" value="DEP"/>
    <property type="match status" value="1"/>
</dbReference>
<protein>
    <recommendedName>
        <fullName evidence="7">CRAL-TRIO domain-containing protein</fullName>
    </recommendedName>
</protein>
<dbReference type="SUPFAM" id="SSF50729">
    <property type="entry name" value="PH domain-like"/>
    <property type="match status" value="1"/>
</dbReference>
<dbReference type="PROSITE" id="PS50191">
    <property type="entry name" value="CRAL_TRIO"/>
    <property type="match status" value="1"/>
</dbReference>
<dbReference type="Gene3D" id="3.40.525.10">
    <property type="entry name" value="CRAL-TRIO lipid binding domain"/>
    <property type="match status" value="1"/>
</dbReference>
<evidence type="ECO:0000256" key="1">
    <source>
        <dbReference type="SAM" id="MobiDB-lite"/>
    </source>
</evidence>
<dbReference type="InterPro" id="IPR001849">
    <property type="entry name" value="PH_domain"/>
</dbReference>
<evidence type="ECO:0000313" key="5">
    <source>
        <dbReference type="EMBL" id="EQC40961.1"/>
    </source>
</evidence>
<feature type="region of interest" description="Disordered" evidence="1">
    <location>
        <begin position="219"/>
        <end position="239"/>
    </location>
</feature>
<dbReference type="Pfam" id="PF00650">
    <property type="entry name" value="CRAL_TRIO"/>
    <property type="match status" value="1"/>
</dbReference>
<evidence type="ECO:0008006" key="7">
    <source>
        <dbReference type="Google" id="ProtNLM"/>
    </source>
</evidence>
<feature type="region of interest" description="Disordered" evidence="1">
    <location>
        <begin position="459"/>
        <end position="510"/>
    </location>
</feature>
<dbReference type="SMART" id="SM00233">
    <property type="entry name" value="PH"/>
    <property type="match status" value="1"/>
</dbReference>
<dbReference type="Gene3D" id="2.30.29.30">
    <property type="entry name" value="Pleckstrin-homology domain (PH domain)/Phosphotyrosine-binding domain (PTB)"/>
    <property type="match status" value="1"/>
</dbReference>
<dbReference type="GO" id="GO:0008526">
    <property type="term" value="F:phosphatidylinositol transfer activity"/>
    <property type="evidence" value="ECO:0007669"/>
    <property type="project" value="TreeGrafter"/>
</dbReference>
<feature type="compositionally biased region" description="Basic and acidic residues" evidence="1">
    <location>
        <begin position="495"/>
        <end position="505"/>
    </location>
</feature>
<dbReference type="PANTHER" id="PTHR45824:SF29">
    <property type="entry name" value="GH16843P"/>
    <property type="match status" value="1"/>
</dbReference>
<feature type="domain" description="CRAL-TRIO" evidence="4">
    <location>
        <begin position="601"/>
        <end position="748"/>
    </location>
</feature>
<dbReference type="SMART" id="SM00049">
    <property type="entry name" value="DEP"/>
    <property type="match status" value="2"/>
</dbReference>
<evidence type="ECO:0000313" key="6">
    <source>
        <dbReference type="Proteomes" id="UP000030762"/>
    </source>
</evidence>
<proteinExistence type="predicted"/>
<dbReference type="eggNOG" id="ENOG502SB81">
    <property type="taxonomic scope" value="Eukaryota"/>
</dbReference>
<evidence type="ECO:0000259" key="2">
    <source>
        <dbReference type="PROSITE" id="PS50003"/>
    </source>
</evidence>
<dbReference type="VEuPathDB" id="FungiDB:SDRG_02024"/>
<dbReference type="OrthoDB" id="75724at2759"/>
<dbReference type="STRING" id="1156394.T0R201"/>
<dbReference type="InParanoid" id="T0R201"/>
<sequence length="789" mass="89056">MRGKVLLRASEYQWITRVMALEADALLFFEDTAKPSKAKLESVDLIGATCEVVVVSSEHLHCFRVLEVDAETKSTKEWILDARSSQEKQNWISSIQTTILSVKKTTRVEAAAVVAHENDADIDANSGIDRKRIDAARRLVHDLQAQRGSLFLRGKDVLDILQKHVGCNSRTEALVLGNTLLNEGFLKHMVSQYTLLDDDCLFETVSRTQYNLHRQFHYQRQDGSEPAGSDDEDEAQVGQQNQTNGYYCPELHNLFVSMLIEIEIFYVVEDPRPDESLSMSAVDLDLDFSSFDASKELTLKECFYGNDAVTCLMSVGLLNEQAALVLGNQLLARGYFSPMDSETISFENARTRYVLSPDVTRSIAPTAEETIMDLQYQEEKFRSDLKTAMDVRHQGMLWLCASMAALLLFDSLQEMSLAYKVAFVALSWLGKYFLHDPHAQVPTMLPTIGQYTKLPRAKRGSYAPPVESMAPSSEADARKRSASAAALRHRFPSSGDKHSTPETRQQHQQALAATASTVLASLSPDDRDRLATFKSMLDFDEASAFLFTDEYLFSVMNVKNRTMNYAAEKLQRCIAWRQDYGAPSIMLPDVHMQFAGCSMYWYGYDYMNRPIFWARPKRKDWSKMDAAVEIRAHVFMIELGVKHMMPPGCTTFTFVTDCANVGYREVDIRLMKGLMEVCSGNYPDRIGSICIGPLTTLVKTLTRMLAPLLPARLREKAKFMKSPGKELEEFMPPEYIPTFMGGKATHMLNPHGHHDVFDFEYMLSSQKERMKALPTKTPESAVVSHAQPL</sequence>
<dbReference type="RefSeq" id="XP_008605805.1">
    <property type="nucleotide sequence ID" value="XM_008607583.1"/>
</dbReference>
<dbReference type="PANTHER" id="PTHR45824">
    <property type="entry name" value="GH16843P"/>
    <property type="match status" value="1"/>
</dbReference>
<reference evidence="5 6" key="1">
    <citation type="submission" date="2012-04" db="EMBL/GenBank/DDBJ databases">
        <title>The Genome Sequence of Saprolegnia declina VS20.</title>
        <authorList>
            <consortium name="The Broad Institute Genome Sequencing Platform"/>
            <person name="Russ C."/>
            <person name="Nusbaum C."/>
            <person name="Tyler B."/>
            <person name="van West P."/>
            <person name="Dieguez-Uribeondo J."/>
            <person name="de Bruijn I."/>
            <person name="Tripathy S."/>
            <person name="Jiang R."/>
            <person name="Young S.K."/>
            <person name="Zeng Q."/>
            <person name="Gargeya S."/>
            <person name="Fitzgerald M."/>
            <person name="Haas B."/>
            <person name="Abouelleil A."/>
            <person name="Alvarado L."/>
            <person name="Arachchi H.M."/>
            <person name="Berlin A."/>
            <person name="Chapman S.B."/>
            <person name="Goldberg J."/>
            <person name="Griggs A."/>
            <person name="Gujja S."/>
            <person name="Hansen M."/>
            <person name="Howarth C."/>
            <person name="Imamovic A."/>
            <person name="Larimer J."/>
            <person name="McCowen C."/>
            <person name="Montmayeur A."/>
            <person name="Murphy C."/>
            <person name="Neiman D."/>
            <person name="Pearson M."/>
            <person name="Priest M."/>
            <person name="Roberts A."/>
            <person name="Saif S."/>
            <person name="Shea T."/>
            <person name="Sisk P."/>
            <person name="Sykes S."/>
            <person name="Wortman J."/>
            <person name="Nusbaum C."/>
            <person name="Birren B."/>
        </authorList>
    </citation>
    <scope>NUCLEOTIDE SEQUENCE [LARGE SCALE GENOMIC DNA]</scope>
    <source>
        <strain evidence="5 6">VS20</strain>
    </source>
</reference>
<dbReference type="CDD" id="cd00170">
    <property type="entry name" value="SEC14"/>
    <property type="match status" value="1"/>
</dbReference>
<dbReference type="PROSITE" id="PS50186">
    <property type="entry name" value="DEP"/>
    <property type="match status" value="1"/>
</dbReference>
<dbReference type="EMBL" id="JH767135">
    <property type="protein sequence ID" value="EQC40961.1"/>
    <property type="molecule type" value="Genomic_DNA"/>
</dbReference>
<dbReference type="AlphaFoldDB" id="T0R201"/>
<dbReference type="InterPro" id="IPR001251">
    <property type="entry name" value="CRAL-TRIO_dom"/>
</dbReference>
<dbReference type="Proteomes" id="UP000030762">
    <property type="component" value="Unassembled WGS sequence"/>
</dbReference>
<dbReference type="GeneID" id="19942751"/>
<dbReference type="SMART" id="SM00516">
    <property type="entry name" value="SEC14"/>
    <property type="match status" value="1"/>
</dbReference>
<dbReference type="PROSITE" id="PS50003">
    <property type="entry name" value="PH_DOMAIN"/>
    <property type="match status" value="1"/>
</dbReference>
<accession>T0R201</accession>
<keyword evidence="6" id="KW-1185">Reference proteome</keyword>
<gene>
    <name evidence="5" type="ORF">SDRG_02024</name>
</gene>
<organism evidence="5 6">
    <name type="scientific">Saprolegnia diclina (strain VS20)</name>
    <dbReference type="NCBI Taxonomy" id="1156394"/>
    <lineage>
        <taxon>Eukaryota</taxon>
        <taxon>Sar</taxon>
        <taxon>Stramenopiles</taxon>
        <taxon>Oomycota</taxon>
        <taxon>Saprolegniomycetes</taxon>
        <taxon>Saprolegniales</taxon>
        <taxon>Saprolegniaceae</taxon>
        <taxon>Saprolegnia</taxon>
    </lineage>
</organism>
<dbReference type="InterPro" id="IPR052578">
    <property type="entry name" value="PI_Transfer_CRAL-TRIO"/>
</dbReference>
<name>T0R201_SAPDV</name>
<dbReference type="InterPro" id="IPR036865">
    <property type="entry name" value="CRAL-TRIO_dom_sf"/>
</dbReference>
<dbReference type="OMA" id="NARTRYV"/>
<evidence type="ECO:0000259" key="4">
    <source>
        <dbReference type="PROSITE" id="PS50191"/>
    </source>
</evidence>
<dbReference type="InterPro" id="IPR036390">
    <property type="entry name" value="WH_DNA-bd_sf"/>
</dbReference>
<evidence type="ECO:0000259" key="3">
    <source>
        <dbReference type="PROSITE" id="PS50186"/>
    </source>
</evidence>
<dbReference type="InterPro" id="IPR036388">
    <property type="entry name" value="WH-like_DNA-bd_sf"/>
</dbReference>
<dbReference type="SUPFAM" id="SSF46785">
    <property type="entry name" value="Winged helix' DNA-binding domain"/>
    <property type="match status" value="2"/>
</dbReference>
<dbReference type="SUPFAM" id="SSF52087">
    <property type="entry name" value="CRAL/TRIO domain"/>
    <property type="match status" value="1"/>
</dbReference>
<dbReference type="Gene3D" id="1.10.10.10">
    <property type="entry name" value="Winged helix-like DNA-binding domain superfamily/Winged helix DNA-binding domain"/>
    <property type="match status" value="2"/>
</dbReference>
<dbReference type="InterPro" id="IPR011993">
    <property type="entry name" value="PH-like_dom_sf"/>
</dbReference>
<feature type="domain" description="PH" evidence="2">
    <location>
        <begin position="1"/>
        <end position="100"/>
    </location>
</feature>
<dbReference type="CDD" id="cd00821">
    <property type="entry name" value="PH"/>
    <property type="match status" value="1"/>
</dbReference>
<dbReference type="GO" id="GO:0035556">
    <property type="term" value="P:intracellular signal transduction"/>
    <property type="evidence" value="ECO:0007669"/>
    <property type="project" value="InterPro"/>
</dbReference>
<feature type="domain" description="DEP" evidence="3">
    <location>
        <begin position="154"/>
        <end position="206"/>
    </location>
</feature>
<dbReference type="InterPro" id="IPR000591">
    <property type="entry name" value="DEP_dom"/>
</dbReference>
<dbReference type="Pfam" id="PF00169">
    <property type="entry name" value="PH"/>
    <property type="match status" value="1"/>
</dbReference>